<evidence type="ECO:0008006" key="3">
    <source>
        <dbReference type="Google" id="ProtNLM"/>
    </source>
</evidence>
<dbReference type="Pfam" id="PF11103">
    <property type="entry name" value="DUF2887"/>
    <property type="match status" value="1"/>
</dbReference>
<dbReference type="AlphaFoldDB" id="G6FTU4"/>
<keyword evidence="2" id="KW-1185">Reference proteome</keyword>
<accession>G6FTU4</accession>
<proteinExistence type="predicted"/>
<dbReference type="InterPro" id="IPR022573">
    <property type="entry name" value="DUF2887"/>
</dbReference>
<dbReference type="Proteomes" id="UP000004344">
    <property type="component" value="Unassembled WGS sequence"/>
</dbReference>
<dbReference type="EMBL" id="AGIZ01000006">
    <property type="protein sequence ID" value="EHC14027.1"/>
    <property type="molecule type" value="Genomic_DNA"/>
</dbReference>
<comment type="caution">
    <text evidence="1">The sequence shown here is derived from an EMBL/GenBank/DDBJ whole genome shotgun (WGS) entry which is preliminary data.</text>
</comment>
<protein>
    <recommendedName>
        <fullName evidence="3">Rpn family recombination-promoting nuclease/putative transposase</fullName>
    </recommendedName>
</protein>
<reference evidence="1 2" key="1">
    <citation type="submission" date="2011-09" db="EMBL/GenBank/DDBJ databases">
        <title>The draft genome of Fischerella sp. JSC-11.</title>
        <authorList>
            <consortium name="US DOE Joint Genome Institute (JGI-PGF)"/>
            <person name="Lucas S."/>
            <person name="Han J."/>
            <person name="Lapidus A."/>
            <person name="Cheng J.-F."/>
            <person name="Goodwin L."/>
            <person name="Pitluck S."/>
            <person name="Peters L."/>
            <person name="Land M.L."/>
            <person name="Hauser L."/>
            <person name="Sarkisova S."/>
            <person name="Bryant D.A."/>
            <person name="Brown I."/>
            <person name="Woyke T.J."/>
        </authorList>
    </citation>
    <scope>NUCLEOTIDE SEQUENCE [LARGE SCALE GENOMIC DNA]</scope>
    <source>
        <strain evidence="1 2">JSC-11</strain>
    </source>
</reference>
<name>G6FTU4_9CYAN</name>
<organism evidence="1 2">
    <name type="scientific">Fischerella thermalis JSC-11</name>
    <dbReference type="NCBI Taxonomy" id="741277"/>
    <lineage>
        <taxon>Bacteria</taxon>
        <taxon>Bacillati</taxon>
        <taxon>Cyanobacteriota</taxon>
        <taxon>Cyanophyceae</taxon>
        <taxon>Nostocales</taxon>
        <taxon>Hapalosiphonaceae</taxon>
        <taxon>Fischerella</taxon>
    </lineage>
</organism>
<evidence type="ECO:0000313" key="1">
    <source>
        <dbReference type="EMBL" id="EHC14027.1"/>
    </source>
</evidence>
<evidence type="ECO:0000313" key="2">
    <source>
        <dbReference type="Proteomes" id="UP000004344"/>
    </source>
</evidence>
<gene>
    <name evidence="1" type="ORF">FJSC11DRAFT_2291</name>
</gene>
<sequence>MVVFAVFWLSYDHRDVRNTKAFDECAIANAKELISRTQQEIDNEPKQRQLLELLETILVYKFPKMTRKEIELMFGLSDLKQTRVYQEAKQEGRQEGARQEKFRMIPLLLRLGLSIEQAAKELDLSVEEVLLKSQKLSQSQDS</sequence>